<name>A0A8S0S0H1_OLEEU</name>
<sequence length="123" mass="13351">MLNCVTDLGSAIPNINKYKLYRHLSCLCGSEEKYGGFHEPNVYPTTTFVYFDPPSSTNATIQFQSSGPYFAPPPFPQQGATFIGMGEVGLNSDQVIAANSSQGASQVANQSSTLPYDRPLLYD</sequence>
<dbReference type="EMBL" id="CACTIH010003792">
    <property type="protein sequence ID" value="CAA2985083.1"/>
    <property type="molecule type" value="Genomic_DNA"/>
</dbReference>
<protein>
    <submittedName>
        <fullName evidence="1">Uncharacterized protein</fullName>
    </submittedName>
</protein>
<reference evidence="1 2" key="1">
    <citation type="submission" date="2019-12" db="EMBL/GenBank/DDBJ databases">
        <authorList>
            <person name="Alioto T."/>
            <person name="Alioto T."/>
            <person name="Gomez Garrido J."/>
        </authorList>
    </citation>
    <scope>NUCLEOTIDE SEQUENCE [LARGE SCALE GENOMIC DNA]</scope>
</reference>
<keyword evidence="2" id="KW-1185">Reference proteome</keyword>
<dbReference type="AlphaFoldDB" id="A0A8S0S0H1"/>
<dbReference type="Gramene" id="OE9A070902T1">
    <property type="protein sequence ID" value="OE9A070902C1"/>
    <property type="gene ID" value="OE9A070902"/>
</dbReference>
<proteinExistence type="predicted"/>
<dbReference type="Proteomes" id="UP000594638">
    <property type="component" value="Unassembled WGS sequence"/>
</dbReference>
<gene>
    <name evidence="1" type="ORF">OLEA9_A070902</name>
</gene>
<evidence type="ECO:0000313" key="2">
    <source>
        <dbReference type="Proteomes" id="UP000594638"/>
    </source>
</evidence>
<evidence type="ECO:0000313" key="1">
    <source>
        <dbReference type="EMBL" id="CAA2985083.1"/>
    </source>
</evidence>
<accession>A0A8S0S0H1</accession>
<comment type="caution">
    <text evidence="1">The sequence shown here is derived from an EMBL/GenBank/DDBJ whole genome shotgun (WGS) entry which is preliminary data.</text>
</comment>
<organism evidence="1 2">
    <name type="scientific">Olea europaea subsp. europaea</name>
    <dbReference type="NCBI Taxonomy" id="158383"/>
    <lineage>
        <taxon>Eukaryota</taxon>
        <taxon>Viridiplantae</taxon>
        <taxon>Streptophyta</taxon>
        <taxon>Embryophyta</taxon>
        <taxon>Tracheophyta</taxon>
        <taxon>Spermatophyta</taxon>
        <taxon>Magnoliopsida</taxon>
        <taxon>eudicotyledons</taxon>
        <taxon>Gunneridae</taxon>
        <taxon>Pentapetalae</taxon>
        <taxon>asterids</taxon>
        <taxon>lamiids</taxon>
        <taxon>Lamiales</taxon>
        <taxon>Oleaceae</taxon>
        <taxon>Oleeae</taxon>
        <taxon>Olea</taxon>
    </lineage>
</organism>